<feature type="domain" description="RRM" evidence="2">
    <location>
        <begin position="107"/>
        <end position="182"/>
    </location>
</feature>
<dbReference type="PROSITE" id="PS50102">
    <property type="entry name" value="RRM"/>
    <property type="match status" value="1"/>
</dbReference>
<keyword evidence="1" id="KW-0694">RNA-binding</keyword>
<name>A0A6D2IVR2_9BRAS</name>
<dbReference type="EMBL" id="CACVBM020001074">
    <property type="protein sequence ID" value="CAA7029025.1"/>
    <property type="molecule type" value="Genomic_DNA"/>
</dbReference>
<dbReference type="InterPro" id="IPR035979">
    <property type="entry name" value="RBD_domain_sf"/>
</dbReference>
<dbReference type="SUPFAM" id="SSF54928">
    <property type="entry name" value="RNA-binding domain, RBD"/>
    <property type="match status" value="1"/>
</dbReference>
<dbReference type="OrthoDB" id="1113235at2759"/>
<protein>
    <recommendedName>
        <fullName evidence="2">RRM domain-containing protein</fullName>
    </recommendedName>
</protein>
<dbReference type="Proteomes" id="UP000467841">
    <property type="component" value="Unassembled WGS sequence"/>
</dbReference>
<proteinExistence type="predicted"/>
<evidence type="ECO:0000313" key="3">
    <source>
        <dbReference type="EMBL" id="CAA7029025.1"/>
    </source>
</evidence>
<organism evidence="3 4">
    <name type="scientific">Microthlaspi erraticum</name>
    <dbReference type="NCBI Taxonomy" id="1685480"/>
    <lineage>
        <taxon>Eukaryota</taxon>
        <taxon>Viridiplantae</taxon>
        <taxon>Streptophyta</taxon>
        <taxon>Embryophyta</taxon>
        <taxon>Tracheophyta</taxon>
        <taxon>Spermatophyta</taxon>
        <taxon>Magnoliopsida</taxon>
        <taxon>eudicotyledons</taxon>
        <taxon>Gunneridae</taxon>
        <taxon>Pentapetalae</taxon>
        <taxon>rosids</taxon>
        <taxon>malvids</taxon>
        <taxon>Brassicales</taxon>
        <taxon>Brassicaceae</taxon>
        <taxon>Coluteocarpeae</taxon>
        <taxon>Microthlaspi</taxon>
    </lineage>
</organism>
<gene>
    <name evidence="3" type="ORF">MERR_LOCUS16260</name>
</gene>
<reference evidence="3" key="1">
    <citation type="submission" date="2020-01" db="EMBL/GenBank/DDBJ databases">
        <authorList>
            <person name="Mishra B."/>
        </authorList>
    </citation>
    <scope>NUCLEOTIDE SEQUENCE [LARGE SCALE GENOMIC DNA]</scope>
</reference>
<accession>A0A6D2IVR2</accession>
<sequence length="229" mass="25476">MAMYFSSISEAEERLKFKLVECDVDPAVEVYNKPRVRISVEGYDTSLPEDDINKALVKLFEKALQLEGSDVGGWNVAVKVTPEEDEETDRYRHALLEQVRYDEKYKFGVAVYGYDTSLPDDDVKSALVKGFSSCGDITCVLLGREDNKALVYFTQEDAEGKALKLNGSEVGGRKVSVFLAATVRSCRSSSTTASGSGRMFNYCVPAHCIMLAKENNKKIMAFKKERGMV</sequence>
<dbReference type="GO" id="GO:0003723">
    <property type="term" value="F:RNA binding"/>
    <property type="evidence" value="ECO:0007669"/>
    <property type="project" value="UniProtKB-UniRule"/>
</dbReference>
<keyword evidence="4" id="KW-1185">Reference proteome</keyword>
<comment type="caution">
    <text evidence="3">The sequence shown here is derived from an EMBL/GenBank/DDBJ whole genome shotgun (WGS) entry which is preliminary data.</text>
</comment>
<evidence type="ECO:0000259" key="2">
    <source>
        <dbReference type="PROSITE" id="PS50102"/>
    </source>
</evidence>
<dbReference type="InterPro" id="IPR012677">
    <property type="entry name" value="Nucleotide-bd_a/b_plait_sf"/>
</dbReference>
<dbReference type="Gene3D" id="3.30.70.330">
    <property type="match status" value="1"/>
</dbReference>
<evidence type="ECO:0000256" key="1">
    <source>
        <dbReference type="PROSITE-ProRule" id="PRU00176"/>
    </source>
</evidence>
<dbReference type="InterPro" id="IPR000504">
    <property type="entry name" value="RRM_dom"/>
</dbReference>
<dbReference type="AlphaFoldDB" id="A0A6D2IVR2"/>
<evidence type="ECO:0000313" key="4">
    <source>
        <dbReference type="Proteomes" id="UP000467841"/>
    </source>
</evidence>